<keyword evidence="1" id="KW-1133">Transmembrane helix</keyword>
<keyword evidence="3" id="KW-1185">Reference proteome</keyword>
<proteinExistence type="predicted"/>
<dbReference type="EMBL" id="JBITDC010000042">
    <property type="protein sequence ID" value="MFI5682146.1"/>
    <property type="molecule type" value="Genomic_DNA"/>
</dbReference>
<evidence type="ECO:0000313" key="3">
    <source>
        <dbReference type="Proteomes" id="UP001612415"/>
    </source>
</evidence>
<accession>A0ABW7YI99</accession>
<organism evidence="2 3">
    <name type="scientific">Streptomyces cellulosae</name>
    <dbReference type="NCBI Taxonomy" id="1968"/>
    <lineage>
        <taxon>Bacteria</taxon>
        <taxon>Bacillati</taxon>
        <taxon>Actinomycetota</taxon>
        <taxon>Actinomycetes</taxon>
        <taxon>Kitasatosporales</taxon>
        <taxon>Streptomycetaceae</taxon>
        <taxon>Streptomyces</taxon>
    </lineage>
</organism>
<evidence type="ECO:0000313" key="2">
    <source>
        <dbReference type="EMBL" id="MFI5682146.1"/>
    </source>
</evidence>
<feature type="transmembrane region" description="Helical" evidence="1">
    <location>
        <begin position="6"/>
        <end position="26"/>
    </location>
</feature>
<keyword evidence="1" id="KW-0812">Transmembrane</keyword>
<protein>
    <submittedName>
        <fullName evidence="2">Uncharacterized protein</fullName>
    </submittedName>
</protein>
<sequence length="83" mass="9462">MDTATISVTIGSVIIADVFALLTLWLRLRWNARQEEAQQQYLLRAAEAVSVGGQLELDDQHPNGHRFRVKINRALPHKEVRTK</sequence>
<gene>
    <name evidence="2" type="ORF">ACIA8P_47770</name>
</gene>
<keyword evidence="1" id="KW-0472">Membrane</keyword>
<name>A0ABW7YI99_STRCE</name>
<dbReference type="RefSeq" id="WP_355950664.1">
    <property type="nucleotide sequence ID" value="NZ_JBITDC010000042.1"/>
</dbReference>
<dbReference type="Proteomes" id="UP001612415">
    <property type="component" value="Unassembled WGS sequence"/>
</dbReference>
<evidence type="ECO:0000256" key="1">
    <source>
        <dbReference type="SAM" id="Phobius"/>
    </source>
</evidence>
<comment type="caution">
    <text evidence="2">The sequence shown here is derived from an EMBL/GenBank/DDBJ whole genome shotgun (WGS) entry which is preliminary data.</text>
</comment>
<reference evidence="2 3" key="1">
    <citation type="submission" date="2024-10" db="EMBL/GenBank/DDBJ databases">
        <title>The Natural Products Discovery Center: Release of the First 8490 Sequenced Strains for Exploring Actinobacteria Biosynthetic Diversity.</title>
        <authorList>
            <person name="Kalkreuter E."/>
            <person name="Kautsar S.A."/>
            <person name="Yang D."/>
            <person name="Bader C.D."/>
            <person name="Teijaro C.N."/>
            <person name="Fluegel L."/>
            <person name="Davis C.M."/>
            <person name="Simpson J.R."/>
            <person name="Lauterbach L."/>
            <person name="Steele A.D."/>
            <person name="Gui C."/>
            <person name="Meng S."/>
            <person name="Li G."/>
            <person name="Viehrig K."/>
            <person name="Ye F."/>
            <person name="Su P."/>
            <person name="Kiefer A.F."/>
            <person name="Nichols A."/>
            <person name="Cepeda A.J."/>
            <person name="Yan W."/>
            <person name="Fan B."/>
            <person name="Jiang Y."/>
            <person name="Adhikari A."/>
            <person name="Zheng C.-J."/>
            <person name="Schuster L."/>
            <person name="Cowan T.M."/>
            <person name="Smanski M.J."/>
            <person name="Chevrette M.G."/>
            <person name="De Carvalho L.P.S."/>
            <person name="Shen B."/>
        </authorList>
    </citation>
    <scope>NUCLEOTIDE SEQUENCE [LARGE SCALE GENOMIC DNA]</scope>
    <source>
        <strain evidence="2 3">NPDC051599</strain>
    </source>
</reference>